<dbReference type="InterPro" id="IPR003715">
    <property type="entry name" value="Poly_export_N"/>
</dbReference>
<feature type="domain" description="Polysaccharide export protein N-terminal" evidence="17">
    <location>
        <begin position="163"/>
        <end position="227"/>
    </location>
</feature>
<evidence type="ECO:0000256" key="12">
    <source>
        <dbReference type="ARBA" id="ARBA00023139"/>
    </source>
</evidence>
<feature type="domain" description="Soluble ligand binding" evidence="18">
    <location>
        <begin position="509"/>
        <end position="556"/>
    </location>
</feature>
<feature type="chain" id="PRO_5016421911" evidence="16">
    <location>
        <begin position="27"/>
        <end position="796"/>
    </location>
</feature>
<dbReference type="Pfam" id="PF10531">
    <property type="entry name" value="SLBB"/>
    <property type="match status" value="5"/>
</dbReference>
<dbReference type="AlphaFoldDB" id="A0A316AS26"/>
<feature type="domain" description="Soluble ligand binding" evidence="18">
    <location>
        <begin position="251"/>
        <end position="299"/>
    </location>
</feature>
<evidence type="ECO:0000259" key="19">
    <source>
        <dbReference type="Pfam" id="PF22461"/>
    </source>
</evidence>
<evidence type="ECO:0000256" key="8">
    <source>
        <dbReference type="ARBA" id="ARBA00023047"/>
    </source>
</evidence>
<feature type="compositionally biased region" description="Acidic residues" evidence="15">
    <location>
        <begin position="109"/>
        <end position="122"/>
    </location>
</feature>
<keyword evidence="21" id="KW-1185">Reference proteome</keyword>
<evidence type="ECO:0000313" key="21">
    <source>
        <dbReference type="Proteomes" id="UP000245880"/>
    </source>
</evidence>
<feature type="signal peptide" evidence="16">
    <location>
        <begin position="1"/>
        <end position="26"/>
    </location>
</feature>
<evidence type="ECO:0000256" key="11">
    <source>
        <dbReference type="ARBA" id="ARBA00023136"/>
    </source>
</evidence>
<organism evidence="20 21">
    <name type="scientific">Dyadobacter jejuensis</name>
    <dbReference type="NCBI Taxonomy" id="1082580"/>
    <lineage>
        <taxon>Bacteria</taxon>
        <taxon>Pseudomonadati</taxon>
        <taxon>Bacteroidota</taxon>
        <taxon>Cytophagia</taxon>
        <taxon>Cytophagales</taxon>
        <taxon>Spirosomataceae</taxon>
        <taxon>Dyadobacter</taxon>
    </lineage>
</organism>
<dbReference type="GO" id="GO:0015159">
    <property type="term" value="F:polysaccharide transmembrane transporter activity"/>
    <property type="evidence" value="ECO:0007669"/>
    <property type="project" value="InterPro"/>
</dbReference>
<keyword evidence="8" id="KW-0625">Polysaccharide transport</keyword>
<dbReference type="GO" id="GO:0006811">
    <property type="term" value="P:monoatomic ion transport"/>
    <property type="evidence" value="ECO:0007669"/>
    <property type="project" value="UniProtKB-KW"/>
</dbReference>
<name>A0A316AS26_9BACT</name>
<dbReference type="InterPro" id="IPR054765">
    <property type="entry name" value="SLBB_dom"/>
</dbReference>
<evidence type="ECO:0000259" key="18">
    <source>
        <dbReference type="Pfam" id="PF10531"/>
    </source>
</evidence>
<accession>A0A316AS26</accession>
<evidence type="ECO:0000256" key="13">
    <source>
        <dbReference type="ARBA" id="ARBA00023237"/>
    </source>
</evidence>
<dbReference type="PANTHER" id="PTHR33619:SF3">
    <property type="entry name" value="POLYSACCHARIDE EXPORT PROTEIN GFCE-RELATED"/>
    <property type="match status" value="1"/>
</dbReference>
<evidence type="ECO:0000256" key="6">
    <source>
        <dbReference type="ARBA" id="ARBA00022692"/>
    </source>
</evidence>
<dbReference type="Pfam" id="PF02563">
    <property type="entry name" value="Poly_export"/>
    <property type="match status" value="1"/>
</dbReference>
<keyword evidence="5" id="KW-0762">Sugar transport</keyword>
<evidence type="ECO:0000256" key="1">
    <source>
        <dbReference type="ARBA" id="ARBA00004571"/>
    </source>
</evidence>
<evidence type="ECO:0000256" key="5">
    <source>
        <dbReference type="ARBA" id="ARBA00022597"/>
    </source>
</evidence>
<keyword evidence="12" id="KW-0564">Palmitate</keyword>
<evidence type="ECO:0000256" key="2">
    <source>
        <dbReference type="ARBA" id="ARBA00009450"/>
    </source>
</evidence>
<keyword evidence="9" id="KW-0406">Ion transport</keyword>
<dbReference type="Gene3D" id="3.10.560.10">
    <property type="entry name" value="Outer membrane lipoprotein wza domain like"/>
    <property type="match status" value="6"/>
</dbReference>
<evidence type="ECO:0000259" key="17">
    <source>
        <dbReference type="Pfam" id="PF02563"/>
    </source>
</evidence>
<evidence type="ECO:0000313" key="20">
    <source>
        <dbReference type="EMBL" id="PWJ60402.1"/>
    </source>
</evidence>
<comment type="subcellular location">
    <subcellularLocation>
        <location evidence="1">Cell outer membrane</location>
        <topology evidence="1">Multi-pass membrane protein</topology>
    </subcellularLocation>
</comment>
<comment type="similarity">
    <text evidence="2">Belongs to the BexD/CtrA/VexA family.</text>
</comment>
<dbReference type="InterPro" id="IPR019554">
    <property type="entry name" value="Soluble_ligand-bd"/>
</dbReference>
<dbReference type="PANTHER" id="PTHR33619">
    <property type="entry name" value="POLYSACCHARIDE EXPORT PROTEIN GFCE-RELATED"/>
    <property type="match status" value="1"/>
</dbReference>
<feature type="compositionally biased region" description="Low complexity" evidence="15">
    <location>
        <begin position="29"/>
        <end position="40"/>
    </location>
</feature>
<evidence type="ECO:0000256" key="7">
    <source>
        <dbReference type="ARBA" id="ARBA00022729"/>
    </source>
</evidence>
<evidence type="ECO:0000256" key="14">
    <source>
        <dbReference type="ARBA" id="ARBA00023288"/>
    </source>
</evidence>
<feature type="region of interest" description="Disordered" evidence="15">
    <location>
        <begin position="29"/>
        <end position="52"/>
    </location>
</feature>
<evidence type="ECO:0000256" key="3">
    <source>
        <dbReference type="ARBA" id="ARBA00022448"/>
    </source>
</evidence>
<reference evidence="20 21" key="1">
    <citation type="submission" date="2018-03" db="EMBL/GenBank/DDBJ databases">
        <title>Genomic Encyclopedia of Archaeal and Bacterial Type Strains, Phase II (KMG-II): from individual species to whole genera.</title>
        <authorList>
            <person name="Goeker M."/>
        </authorList>
    </citation>
    <scope>NUCLEOTIDE SEQUENCE [LARGE SCALE GENOMIC DNA]</scope>
    <source>
        <strain evidence="20 21">DSM 100346</strain>
    </source>
</reference>
<keyword evidence="4" id="KW-1134">Transmembrane beta strand</keyword>
<evidence type="ECO:0000256" key="4">
    <source>
        <dbReference type="ARBA" id="ARBA00022452"/>
    </source>
</evidence>
<dbReference type="Proteomes" id="UP000245880">
    <property type="component" value="Unassembled WGS sequence"/>
</dbReference>
<evidence type="ECO:0000256" key="9">
    <source>
        <dbReference type="ARBA" id="ARBA00023065"/>
    </source>
</evidence>
<feature type="domain" description="Soluble ligand binding" evidence="18">
    <location>
        <begin position="336"/>
        <end position="370"/>
    </location>
</feature>
<comment type="caution">
    <text evidence="20">The sequence shown here is derived from an EMBL/GenBank/DDBJ whole genome shotgun (WGS) entry which is preliminary data.</text>
</comment>
<dbReference type="RefSeq" id="WP_109672600.1">
    <property type="nucleotide sequence ID" value="NZ_QGDT01000001.1"/>
</dbReference>
<keyword evidence="7 16" id="KW-0732">Signal</keyword>
<dbReference type="OrthoDB" id="9808948at2"/>
<feature type="domain" description="Soluble ligand binding" evidence="18">
    <location>
        <begin position="418"/>
        <end position="468"/>
    </location>
</feature>
<evidence type="ECO:0000256" key="10">
    <source>
        <dbReference type="ARBA" id="ARBA00023114"/>
    </source>
</evidence>
<dbReference type="GO" id="GO:0009279">
    <property type="term" value="C:cell outer membrane"/>
    <property type="evidence" value="ECO:0007669"/>
    <property type="project" value="UniProtKB-SubCell"/>
</dbReference>
<feature type="domain" description="SLBB" evidence="19">
    <location>
        <begin position="607"/>
        <end position="684"/>
    </location>
</feature>
<evidence type="ECO:0000256" key="15">
    <source>
        <dbReference type="SAM" id="MobiDB-lite"/>
    </source>
</evidence>
<dbReference type="InterPro" id="IPR049712">
    <property type="entry name" value="Poly_export"/>
</dbReference>
<protein>
    <submittedName>
        <fullName evidence="20">Protein involved in polysaccharide export with SLBB domain</fullName>
    </submittedName>
</protein>
<keyword evidence="3" id="KW-0813">Transport</keyword>
<evidence type="ECO:0000256" key="16">
    <source>
        <dbReference type="SAM" id="SignalP"/>
    </source>
</evidence>
<dbReference type="EMBL" id="QGDT01000001">
    <property type="protein sequence ID" value="PWJ60402.1"/>
    <property type="molecule type" value="Genomic_DNA"/>
</dbReference>
<proteinExistence type="inferred from homology"/>
<dbReference type="Pfam" id="PF22461">
    <property type="entry name" value="SLBB_2"/>
    <property type="match status" value="1"/>
</dbReference>
<sequence length="796" mass="89264">MHYINIWRNTLYICSLLLTLQLTVQAQETAPSSPSTNPSSGTIETPAGPVTNSKAAEYYNRAKSSGMSDTDIEKAARDRGFTTDQILNVKKQILNLPNEQPSVDPNRDEIDDSREDKLDEETNNDRDSLSGRRKQDLRIQNTFGQSFFSSSSMTFQPNLRMATPKNYILGPDDELIVDIYGNSVDNFRMKVNPEGSVKMLNLAPVYVNGLTIEQANEKIINRLRQAYSGLNRPGSGTYSSITLGDVRSIQVLITGEAMRPGTYTVSSLATAFNALYASGGPNVNGSYRDIEVIRNGKMIRKMDLYKFLIDADLSDNIALRDQDIILIRPYQNRIELKGEIKKKGLYEAKENETIKDILRYAGGFTPTAYKNLITYQRNTGISYLAGSLDSSMIANFHPQNGDIFTIKKILEVVTNEVEIRGAVTAPGIFPLEERNNTVLELIEMAQGLGQKAFLNRAVLERVNGDSQIGIVAIDLRKLINGEIPDIELLPGDVLTIKSTEDLRQFTYLTIQGEIMNPGPYYYYKDITVSDLIFQAGGYSEGGIPYRIEVSRRVKGDTLDLPANQNIRIFTLNIADNLVLNEEDQQFKLSPYDIINIRKSPRYEYQKTITVLGQVMYPGNYSIINNFERITDLLPKAGGLKPEAYLQGARFFRRGQPVAVDLKSILEKPSSPANLLLTNGDTLYIPVKSELVSISGGVYNPSIVNFDPNFSFKDYISQAGGFSERARKKRVFISHPNGRTHRTTHFLFFRTYPKVQPGSHITIPEKEPKLEQPMSRGERFALFSLITTIAITAIRLF</sequence>
<feature type="domain" description="Soluble ligand binding" evidence="18">
    <location>
        <begin position="691"/>
        <end position="734"/>
    </location>
</feature>
<gene>
    <name evidence="20" type="ORF">CLV98_101586</name>
</gene>
<dbReference type="GO" id="GO:0046930">
    <property type="term" value="C:pore complex"/>
    <property type="evidence" value="ECO:0007669"/>
    <property type="project" value="UniProtKB-KW"/>
</dbReference>
<keyword evidence="14" id="KW-0449">Lipoprotein</keyword>
<keyword evidence="6" id="KW-0812">Transmembrane</keyword>
<keyword evidence="13" id="KW-0998">Cell outer membrane</keyword>
<keyword evidence="10" id="KW-0626">Porin</keyword>
<feature type="compositionally biased region" description="Basic and acidic residues" evidence="15">
    <location>
        <begin position="123"/>
        <end position="136"/>
    </location>
</feature>
<keyword evidence="11" id="KW-0472">Membrane</keyword>
<dbReference type="GO" id="GO:0015288">
    <property type="term" value="F:porin activity"/>
    <property type="evidence" value="ECO:0007669"/>
    <property type="project" value="UniProtKB-KW"/>
</dbReference>
<feature type="region of interest" description="Disordered" evidence="15">
    <location>
        <begin position="92"/>
        <end position="136"/>
    </location>
</feature>